<keyword evidence="3" id="KW-0547">Nucleotide-binding</keyword>
<sequence>MAKISLEALERLKEKPNGKFITVTAITPTPLGEGKTVVACGLGQALAKIGKRVCNAFREPSKGPTFGIKGGACGGGYSQFLPMENINLHFTGDIHAVDTAHNLLAARIDESLLHHNPLNIDPHNVTWRYCVDLNSRALRSIVVGLGGRANGYPRETGYDITVATETMAILALTTGLHDLRKRLARGA</sequence>
<dbReference type="Gene3D" id="3.40.50.300">
    <property type="entry name" value="P-loop containing nucleotide triphosphate hydrolases"/>
    <property type="match status" value="1"/>
</dbReference>
<organism evidence="5">
    <name type="scientific">marine sediment metagenome</name>
    <dbReference type="NCBI Taxonomy" id="412755"/>
    <lineage>
        <taxon>unclassified sequences</taxon>
        <taxon>metagenomes</taxon>
        <taxon>ecological metagenomes</taxon>
    </lineage>
</organism>
<evidence type="ECO:0008006" key="6">
    <source>
        <dbReference type="Google" id="ProtNLM"/>
    </source>
</evidence>
<comment type="caution">
    <text evidence="5">The sequence shown here is derived from an EMBL/GenBank/DDBJ whole genome shotgun (WGS) entry which is preliminary data.</text>
</comment>
<accession>X1JJI6</accession>
<evidence type="ECO:0000256" key="3">
    <source>
        <dbReference type="ARBA" id="ARBA00022741"/>
    </source>
</evidence>
<name>X1JJI6_9ZZZZ</name>
<dbReference type="SUPFAM" id="SSF52540">
    <property type="entry name" value="P-loop containing nucleoside triphosphate hydrolases"/>
    <property type="match status" value="1"/>
</dbReference>
<dbReference type="GO" id="GO:0006730">
    <property type="term" value="P:one-carbon metabolic process"/>
    <property type="evidence" value="ECO:0007669"/>
    <property type="project" value="UniProtKB-KW"/>
</dbReference>
<keyword evidence="2" id="KW-0436">Ligase</keyword>
<evidence type="ECO:0000313" key="5">
    <source>
        <dbReference type="EMBL" id="GAH94237.1"/>
    </source>
</evidence>
<dbReference type="InterPro" id="IPR000559">
    <property type="entry name" value="Formate_THF_ligase"/>
</dbReference>
<keyword evidence="1" id="KW-0554">One-carbon metabolism</keyword>
<dbReference type="Pfam" id="PF01268">
    <property type="entry name" value="FTHFS"/>
    <property type="match status" value="1"/>
</dbReference>
<evidence type="ECO:0000256" key="2">
    <source>
        <dbReference type="ARBA" id="ARBA00022598"/>
    </source>
</evidence>
<dbReference type="EMBL" id="BARV01001280">
    <property type="protein sequence ID" value="GAH94237.1"/>
    <property type="molecule type" value="Genomic_DNA"/>
</dbReference>
<keyword evidence="4" id="KW-0067">ATP-binding</keyword>
<gene>
    <name evidence="5" type="ORF">S06H3_03808</name>
</gene>
<evidence type="ECO:0000256" key="1">
    <source>
        <dbReference type="ARBA" id="ARBA00022563"/>
    </source>
</evidence>
<proteinExistence type="predicted"/>
<dbReference type="GO" id="GO:0005524">
    <property type="term" value="F:ATP binding"/>
    <property type="evidence" value="ECO:0007669"/>
    <property type="project" value="UniProtKB-KW"/>
</dbReference>
<reference evidence="5" key="1">
    <citation type="journal article" date="2014" name="Front. Microbiol.">
        <title>High frequency of phylogenetically diverse reductive dehalogenase-homologous genes in deep subseafloor sedimentary metagenomes.</title>
        <authorList>
            <person name="Kawai M."/>
            <person name="Futagami T."/>
            <person name="Toyoda A."/>
            <person name="Takaki Y."/>
            <person name="Nishi S."/>
            <person name="Hori S."/>
            <person name="Arai W."/>
            <person name="Tsubouchi T."/>
            <person name="Morono Y."/>
            <person name="Uchiyama I."/>
            <person name="Ito T."/>
            <person name="Fujiyama A."/>
            <person name="Inagaki F."/>
            <person name="Takami H."/>
        </authorList>
    </citation>
    <scope>NUCLEOTIDE SEQUENCE</scope>
    <source>
        <strain evidence="5">Expedition CK06-06</strain>
    </source>
</reference>
<evidence type="ECO:0000256" key="4">
    <source>
        <dbReference type="ARBA" id="ARBA00022840"/>
    </source>
</evidence>
<protein>
    <recommendedName>
        <fullName evidence="6">Formate--tetrahydrofolate ligase</fullName>
    </recommendedName>
</protein>
<dbReference type="GO" id="GO:0004329">
    <property type="term" value="F:formate-tetrahydrofolate ligase activity"/>
    <property type="evidence" value="ECO:0007669"/>
    <property type="project" value="InterPro"/>
</dbReference>
<dbReference type="AlphaFoldDB" id="X1JJI6"/>
<dbReference type="InterPro" id="IPR027417">
    <property type="entry name" value="P-loop_NTPase"/>
</dbReference>